<dbReference type="AlphaFoldDB" id="A0A656Z500"/>
<dbReference type="EMBL" id="LUAY01005886">
    <property type="protein sequence ID" value="KYB45241.1"/>
    <property type="molecule type" value="Genomic_DNA"/>
</dbReference>
<reference evidence="2" key="1">
    <citation type="submission" date="2016-02" db="EMBL/GenBank/DDBJ databases">
        <title>Genomic sequences of Ochrobactrum anthropi.</title>
        <authorList>
            <person name="Chudasama K.S."/>
            <person name="Thaker V.S."/>
        </authorList>
    </citation>
    <scope>NUCLEOTIDE SEQUENCE [LARGE SCALE GENOMIC DNA]</scope>
    <source>
        <strain evidence="2">SUBG007</strain>
    </source>
</reference>
<accession>A0A656Z500</accession>
<evidence type="ECO:0000256" key="1">
    <source>
        <dbReference type="SAM" id="MobiDB-lite"/>
    </source>
</evidence>
<feature type="region of interest" description="Disordered" evidence="1">
    <location>
        <begin position="72"/>
        <end position="98"/>
    </location>
</feature>
<proteinExistence type="predicted"/>
<evidence type="ECO:0000313" key="2">
    <source>
        <dbReference type="EMBL" id="KYB45241.1"/>
    </source>
</evidence>
<feature type="compositionally biased region" description="Low complexity" evidence="1">
    <location>
        <begin position="79"/>
        <end position="94"/>
    </location>
</feature>
<organism evidence="2">
    <name type="scientific">Brucella anthropi</name>
    <name type="common">Ochrobactrum anthropi</name>
    <dbReference type="NCBI Taxonomy" id="529"/>
    <lineage>
        <taxon>Bacteria</taxon>
        <taxon>Pseudomonadati</taxon>
        <taxon>Pseudomonadota</taxon>
        <taxon>Alphaproteobacteria</taxon>
        <taxon>Hyphomicrobiales</taxon>
        <taxon>Brucellaceae</taxon>
        <taxon>Brucella/Ochrobactrum group</taxon>
        <taxon>Brucella</taxon>
    </lineage>
</organism>
<sequence length="114" mass="13097">MRLQRNAKREGACQGIIKNGLHFRPCKRQGRADQNGCQCLWQTHLPHDDALRAAGTFIAKQRVQRLRDTKARRTIGNIQQERQAQQQGQPRQDQPTATDKCNIGVRCRRILLPC</sequence>
<comment type="caution">
    <text evidence="2">The sequence shown here is derived from an EMBL/GenBank/DDBJ whole genome shotgun (WGS) entry which is preliminary data.</text>
</comment>
<gene>
    <name evidence="2" type="ORF">AB664_11095</name>
</gene>
<protein>
    <submittedName>
        <fullName evidence="2">Uncharacterized protein</fullName>
    </submittedName>
</protein>
<name>A0A656Z500_BRUAN</name>